<accession>A0A6D2ILB9</accession>
<dbReference type="AlphaFoldDB" id="A0A6D2ILB9"/>
<dbReference type="EMBL" id="CACVBM020001077">
    <property type="protein sequence ID" value="CAA7029172.1"/>
    <property type="molecule type" value="Genomic_DNA"/>
</dbReference>
<evidence type="ECO:0000313" key="2">
    <source>
        <dbReference type="Proteomes" id="UP000467841"/>
    </source>
</evidence>
<protein>
    <submittedName>
        <fullName evidence="1">Uncharacterized protein</fullName>
    </submittedName>
</protein>
<reference evidence="1" key="1">
    <citation type="submission" date="2020-01" db="EMBL/GenBank/DDBJ databases">
        <authorList>
            <person name="Mishra B."/>
        </authorList>
    </citation>
    <scope>NUCLEOTIDE SEQUENCE [LARGE SCALE GENOMIC DNA]</scope>
</reference>
<gene>
    <name evidence="1" type="ORF">MERR_LOCUS16407</name>
</gene>
<proteinExistence type="predicted"/>
<organism evidence="1 2">
    <name type="scientific">Microthlaspi erraticum</name>
    <dbReference type="NCBI Taxonomy" id="1685480"/>
    <lineage>
        <taxon>Eukaryota</taxon>
        <taxon>Viridiplantae</taxon>
        <taxon>Streptophyta</taxon>
        <taxon>Embryophyta</taxon>
        <taxon>Tracheophyta</taxon>
        <taxon>Spermatophyta</taxon>
        <taxon>Magnoliopsida</taxon>
        <taxon>eudicotyledons</taxon>
        <taxon>Gunneridae</taxon>
        <taxon>Pentapetalae</taxon>
        <taxon>rosids</taxon>
        <taxon>malvids</taxon>
        <taxon>Brassicales</taxon>
        <taxon>Brassicaceae</taxon>
        <taxon>Coluteocarpeae</taxon>
        <taxon>Microthlaspi</taxon>
    </lineage>
</organism>
<keyword evidence="2" id="KW-1185">Reference proteome</keyword>
<sequence>MGRIDGIRSGDETGDQVLKRGFRTVKAFSQEVRLGKGLNRETAVCGQARPGWVVSKFAMKAQFMCPELEGTKYSS</sequence>
<dbReference type="Proteomes" id="UP000467841">
    <property type="component" value="Unassembled WGS sequence"/>
</dbReference>
<name>A0A6D2ILB9_9BRAS</name>
<evidence type="ECO:0000313" key="1">
    <source>
        <dbReference type="EMBL" id="CAA7029172.1"/>
    </source>
</evidence>
<comment type="caution">
    <text evidence="1">The sequence shown here is derived from an EMBL/GenBank/DDBJ whole genome shotgun (WGS) entry which is preliminary data.</text>
</comment>